<keyword evidence="3" id="KW-1185">Reference proteome</keyword>
<organism evidence="2 3">
    <name type="scientific">Microbacterium sorbitolivorans</name>
    <dbReference type="NCBI Taxonomy" id="1867410"/>
    <lineage>
        <taxon>Bacteria</taxon>
        <taxon>Bacillati</taxon>
        <taxon>Actinomycetota</taxon>
        <taxon>Actinomycetes</taxon>
        <taxon>Micrococcales</taxon>
        <taxon>Microbacteriaceae</taxon>
        <taxon>Microbacterium</taxon>
    </lineage>
</organism>
<dbReference type="EMBL" id="QORO01000002">
    <property type="protein sequence ID" value="RCK59799.1"/>
    <property type="molecule type" value="Genomic_DNA"/>
</dbReference>
<dbReference type="Proteomes" id="UP000253508">
    <property type="component" value="Unassembled WGS sequence"/>
</dbReference>
<dbReference type="NCBIfam" id="TIGR04088">
    <property type="entry name" value="cognate_SipW"/>
    <property type="match status" value="1"/>
</dbReference>
<sequence length="209" mass="20826">MNKKLTGIVAGAAGAALLISGGTYALWNDSATTDGGTITAGNLDVEAVGTPTWNDVSGDRTDSPHVIDLSTFKIVPGDTITGAYGFDLGLQGDNIVAELALTGDALSGDLAEGLTATYTLKQGATVIGTATGSLGSGIDVQLTSSDNTGDTTGAIVVPAAVDGAADVTLEVAITFDENTDERDLVQTTAALTSASATLTQVRADGPGYN</sequence>
<reference evidence="2 3" key="1">
    <citation type="submission" date="2018-07" db="EMBL/GenBank/DDBJ databases">
        <title>Microbacterium endoborsara sp. nov., a novel actinobacterium isolated from Borszczowia aralocaspica.</title>
        <authorList>
            <person name="An D."/>
        </authorList>
    </citation>
    <scope>NUCLEOTIDE SEQUENCE [LARGE SCALE GENOMIC DNA]</scope>
    <source>
        <strain evidence="2 3">C1.15228</strain>
    </source>
</reference>
<proteinExistence type="predicted"/>
<dbReference type="Pfam" id="PF12389">
    <property type="entry name" value="Peptidase_M73"/>
    <property type="match status" value="1"/>
</dbReference>
<dbReference type="AlphaFoldDB" id="A0A367Y2E2"/>
<dbReference type="InterPro" id="IPR022121">
    <property type="entry name" value="Peptidase_M73_camelysin"/>
</dbReference>
<evidence type="ECO:0000313" key="3">
    <source>
        <dbReference type="Proteomes" id="UP000253508"/>
    </source>
</evidence>
<dbReference type="RefSeq" id="WP_114117411.1">
    <property type="nucleotide sequence ID" value="NZ_BMHU01000003.1"/>
</dbReference>
<name>A0A367Y2E2_9MICO</name>
<gene>
    <name evidence="2" type="ORF">DTO57_06430</name>
</gene>
<accession>A0A367Y2E2</accession>
<dbReference type="NCBIfam" id="TIGR04089">
    <property type="entry name" value="exp_by_SipW_III"/>
    <property type="match status" value="1"/>
</dbReference>
<evidence type="ECO:0000313" key="2">
    <source>
        <dbReference type="EMBL" id="RCK59799.1"/>
    </source>
</evidence>
<comment type="caution">
    <text evidence="2">The sequence shown here is derived from an EMBL/GenBank/DDBJ whole genome shotgun (WGS) entry which is preliminary data.</text>
</comment>
<keyword evidence="1" id="KW-0732">Signal</keyword>
<evidence type="ECO:0000256" key="1">
    <source>
        <dbReference type="SAM" id="SignalP"/>
    </source>
</evidence>
<dbReference type="InterPro" id="IPR023833">
    <property type="entry name" value="Signal_pept_SipW-depend-type"/>
</dbReference>
<dbReference type="InterPro" id="IPR024006">
    <property type="entry name" value="Alt_signal_exp_actinobact"/>
</dbReference>
<dbReference type="OrthoDB" id="5126324at2"/>
<feature type="signal peptide" evidence="1">
    <location>
        <begin position="1"/>
        <end position="25"/>
    </location>
</feature>
<feature type="chain" id="PRO_5039334306" evidence="1">
    <location>
        <begin position="26"/>
        <end position="209"/>
    </location>
</feature>
<protein>
    <submittedName>
        <fullName evidence="2">Alternate-type signal peptide domain-containing protein</fullName>
    </submittedName>
</protein>